<dbReference type="AlphaFoldDB" id="A0AA40LSZ2"/>
<evidence type="ECO:0000313" key="3">
    <source>
        <dbReference type="Proteomes" id="UP001177744"/>
    </source>
</evidence>
<dbReference type="EMBL" id="JAULJE010000003">
    <property type="protein sequence ID" value="KAK1345061.1"/>
    <property type="molecule type" value="Genomic_DNA"/>
</dbReference>
<feature type="region of interest" description="Disordered" evidence="1">
    <location>
        <begin position="57"/>
        <end position="81"/>
    </location>
</feature>
<reference evidence="2" key="1">
    <citation type="submission" date="2023-06" db="EMBL/GenBank/DDBJ databases">
        <title>Reference genome for the Northern bat (Eptesicus nilssonii), a most northern bat species.</title>
        <authorList>
            <person name="Laine V.N."/>
            <person name="Pulliainen A.T."/>
            <person name="Lilley T.M."/>
        </authorList>
    </citation>
    <scope>NUCLEOTIDE SEQUENCE</scope>
    <source>
        <strain evidence="2">BLF_Eptnil</strain>
        <tissue evidence="2">Kidney</tissue>
    </source>
</reference>
<gene>
    <name evidence="2" type="ORF">QTO34_013766</name>
</gene>
<comment type="caution">
    <text evidence="2">The sequence shown here is derived from an EMBL/GenBank/DDBJ whole genome shotgun (WGS) entry which is preliminary data.</text>
</comment>
<proteinExistence type="predicted"/>
<evidence type="ECO:0000256" key="1">
    <source>
        <dbReference type="SAM" id="MobiDB-lite"/>
    </source>
</evidence>
<accession>A0AA40LSZ2</accession>
<name>A0AA40LSZ2_CNENI</name>
<protein>
    <submittedName>
        <fullName evidence="2">Uncharacterized protein</fullName>
    </submittedName>
</protein>
<keyword evidence="3" id="KW-1185">Reference proteome</keyword>
<organism evidence="2 3">
    <name type="scientific">Cnephaeus nilssonii</name>
    <name type="common">Northern bat</name>
    <name type="synonym">Eptesicus nilssonii</name>
    <dbReference type="NCBI Taxonomy" id="3371016"/>
    <lineage>
        <taxon>Eukaryota</taxon>
        <taxon>Metazoa</taxon>
        <taxon>Chordata</taxon>
        <taxon>Craniata</taxon>
        <taxon>Vertebrata</taxon>
        <taxon>Euteleostomi</taxon>
        <taxon>Mammalia</taxon>
        <taxon>Eutheria</taxon>
        <taxon>Laurasiatheria</taxon>
        <taxon>Chiroptera</taxon>
        <taxon>Yangochiroptera</taxon>
        <taxon>Vespertilionidae</taxon>
        <taxon>Cnephaeus</taxon>
    </lineage>
</organism>
<dbReference type="Proteomes" id="UP001177744">
    <property type="component" value="Unassembled WGS sequence"/>
</dbReference>
<sequence length="81" mass="9493">MPWRKKAVAFPHKWKEFFRSLCIRHSKLYGKRQEKWHKGNSLPEVEHRTLLGSAHIFVQPTSSPPGTKMFPEEHSPISCKP</sequence>
<evidence type="ECO:0000313" key="2">
    <source>
        <dbReference type="EMBL" id="KAK1345061.1"/>
    </source>
</evidence>